<dbReference type="EMBL" id="JMSZ01000021">
    <property type="protein sequence ID" value="KDE39813.1"/>
    <property type="molecule type" value="Genomic_DNA"/>
</dbReference>
<evidence type="ECO:0000256" key="2">
    <source>
        <dbReference type="SAM" id="Coils"/>
    </source>
</evidence>
<protein>
    <submittedName>
        <fullName evidence="4">Membrane fusion protein of RND family multidrug efflux pump</fullName>
    </submittedName>
</protein>
<feature type="coiled-coil region" evidence="2">
    <location>
        <begin position="119"/>
        <end position="156"/>
    </location>
</feature>
<gene>
    <name evidence="4" type="ORF">ADINL_1450</name>
</gene>
<dbReference type="Gene3D" id="2.40.30.170">
    <property type="match status" value="1"/>
</dbReference>
<dbReference type="InterPro" id="IPR058625">
    <property type="entry name" value="MdtA-like_BSH"/>
</dbReference>
<accession>A0A063Y0F9</accession>
<dbReference type="Gene3D" id="2.40.50.100">
    <property type="match status" value="1"/>
</dbReference>
<name>A0A063Y0F9_9GAMM</name>
<keyword evidence="5" id="KW-1185">Reference proteome</keyword>
<dbReference type="OrthoDB" id="8524475at2"/>
<feature type="coiled-coil region" evidence="2">
    <location>
        <begin position="188"/>
        <end position="222"/>
    </location>
</feature>
<dbReference type="PANTHER" id="PTHR30469:SF15">
    <property type="entry name" value="HLYD FAMILY OF SECRETION PROTEINS"/>
    <property type="match status" value="1"/>
</dbReference>
<dbReference type="RefSeq" id="WP_036545747.1">
    <property type="nucleotide sequence ID" value="NZ_JMSZ01000021.1"/>
</dbReference>
<sequence length="414" mass="45930">MKRLKPFVLPVLLLAVSIAGFMLLKATRPEAPPVDEEQRRWPVAAISVEKAPLNPAVRLFGQIDTAALTSIRSRSAGDIEQVQVQVGDWVQAGDPLIQLDPLDAQAERDLKQAERDDLLAQREQRLAQHQTDLQSLAQERELLALAERQLTRYRQLVQANRVSERDVELAEQSLRQQRLAVLQRELAVEQHPARLQQLNAALQRAETQLQLAERNLHATELLAPEASRVVALLVSPGDRVTANTTLATLVVPQRIELLANLPLRYVTEVQAAVAAQQPVWVEALIDGQAYRFVLERFAAQTDRSASVTGYFRLVSGDASLLPLGRFVEAHMTLPVQADSIWVPTSALYGRDRVYRIQQGVLQPVSVELLGEFEQHQQPGFLLRADVLAEGDLLLASRLPQAIEGLAVEVVGSQP</sequence>
<comment type="similarity">
    <text evidence="1">Belongs to the membrane fusion protein (MFP) (TC 8.A.1) family.</text>
</comment>
<evidence type="ECO:0000313" key="5">
    <source>
        <dbReference type="Proteomes" id="UP000027318"/>
    </source>
</evidence>
<keyword evidence="2" id="KW-0175">Coiled coil</keyword>
<dbReference type="Proteomes" id="UP000027318">
    <property type="component" value="Unassembled WGS sequence"/>
</dbReference>
<evidence type="ECO:0000256" key="1">
    <source>
        <dbReference type="ARBA" id="ARBA00009477"/>
    </source>
</evidence>
<evidence type="ECO:0000313" key="4">
    <source>
        <dbReference type="EMBL" id="KDE39813.1"/>
    </source>
</evidence>
<dbReference type="PANTHER" id="PTHR30469">
    <property type="entry name" value="MULTIDRUG RESISTANCE PROTEIN MDTA"/>
    <property type="match status" value="1"/>
</dbReference>
<dbReference type="GO" id="GO:0015562">
    <property type="term" value="F:efflux transmembrane transporter activity"/>
    <property type="evidence" value="ECO:0007669"/>
    <property type="project" value="TreeGrafter"/>
</dbReference>
<reference evidence="4 5" key="1">
    <citation type="journal article" date="2005" name="Int. J. Syst. Evol. Microbiol.">
        <title>Nitrincola lacisaponensis gen. nov., sp. nov., a novel alkaliphilic bacterium isolated from an alkaline, saline lake.</title>
        <authorList>
            <person name="Dimitriu P.A."/>
            <person name="Shukla S.K."/>
            <person name="Conradt J."/>
            <person name="Marquez M.C."/>
            <person name="Ventosa A."/>
            <person name="Maglia A."/>
            <person name="Peyton B.M."/>
            <person name="Pinkart H.C."/>
            <person name="Mormile M.R."/>
        </authorList>
    </citation>
    <scope>NUCLEOTIDE SEQUENCE [LARGE SCALE GENOMIC DNA]</scope>
    <source>
        <strain evidence="4 5">4CA</strain>
    </source>
</reference>
<dbReference type="AlphaFoldDB" id="A0A063Y0F9"/>
<dbReference type="SUPFAM" id="SSF111369">
    <property type="entry name" value="HlyD-like secretion proteins"/>
    <property type="match status" value="1"/>
</dbReference>
<dbReference type="GO" id="GO:1990281">
    <property type="term" value="C:efflux pump complex"/>
    <property type="evidence" value="ECO:0007669"/>
    <property type="project" value="TreeGrafter"/>
</dbReference>
<comment type="caution">
    <text evidence="4">The sequence shown here is derived from an EMBL/GenBank/DDBJ whole genome shotgun (WGS) entry which is preliminary data.</text>
</comment>
<dbReference type="STRING" id="267850.ADINL_1450"/>
<evidence type="ECO:0000259" key="3">
    <source>
        <dbReference type="Pfam" id="PF25917"/>
    </source>
</evidence>
<dbReference type="Gene3D" id="1.10.287.470">
    <property type="entry name" value="Helix hairpin bin"/>
    <property type="match status" value="1"/>
</dbReference>
<feature type="domain" description="Multidrug resistance protein MdtA-like barrel-sandwich hybrid" evidence="3">
    <location>
        <begin position="70"/>
        <end position="251"/>
    </location>
</feature>
<dbReference type="Pfam" id="PF25917">
    <property type="entry name" value="BSH_RND"/>
    <property type="match status" value="1"/>
</dbReference>
<proteinExistence type="inferred from homology"/>
<organism evidence="4 5">
    <name type="scientific">Nitrincola lacisaponensis</name>
    <dbReference type="NCBI Taxonomy" id="267850"/>
    <lineage>
        <taxon>Bacteria</taxon>
        <taxon>Pseudomonadati</taxon>
        <taxon>Pseudomonadota</taxon>
        <taxon>Gammaproteobacteria</taxon>
        <taxon>Oceanospirillales</taxon>
        <taxon>Oceanospirillaceae</taxon>
        <taxon>Nitrincola</taxon>
    </lineage>
</organism>